<reference evidence="2" key="1">
    <citation type="journal article" date="2020" name="Stud. Mycol.">
        <title>101 Dothideomycetes genomes: a test case for predicting lifestyles and emergence of pathogens.</title>
        <authorList>
            <person name="Haridas S."/>
            <person name="Albert R."/>
            <person name="Binder M."/>
            <person name="Bloem J."/>
            <person name="Labutti K."/>
            <person name="Salamov A."/>
            <person name="Andreopoulos B."/>
            <person name="Baker S."/>
            <person name="Barry K."/>
            <person name="Bills G."/>
            <person name="Bluhm B."/>
            <person name="Cannon C."/>
            <person name="Castanera R."/>
            <person name="Culley D."/>
            <person name="Daum C."/>
            <person name="Ezra D."/>
            <person name="Gonzalez J."/>
            <person name="Henrissat B."/>
            <person name="Kuo A."/>
            <person name="Liang C."/>
            <person name="Lipzen A."/>
            <person name="Lutzoni F."/>
            <person name="Magnuson J."/>
            <person name="Mondo S."/>
            <person name="Nolan M."/>
            <person name="Ohm R."/>
            <person name="Pangilinan J."/>
            <person name="Park H.-J."/>
            <person name="Ramirez L."/>
            <person name="Alfaro M."/>
            <person name="Sun H."/>
            <person name="Tritt A."/>
            <person name="Yoshinaga Y."/>
            <person name="Zwiers L.-H."/>
            <person name="Turgeon B."/>
            <person name="Goodwin S."/>
            <person name="Spatafora J."/>
            <person name="Crous P."/>
            <person name="Grigoriev I."/>
        </authorList>
    </citation>
    <scope>NUCLEOTIDE SEQUENCE</scope>
    <source>
        <strain evidence="2">CBS 122367</strain>
    </source>
</reference>
<protein>
    <submittedName>
        <fullName evidence="2">Uncharacterized protein</fullName>
    </submittedName>
</protein>
<organism evidence="2 3">
    <name type="scientific">Lentithecium fluviatile CBS 122367</name>
    <dbReference type="NCBI Taxonomy" id="1168545"/>
    <lineage>
        <taxon>Eukaryota</taxon>
        <taxon>Fungi</taxon>
        <taxon>Dikarya</taxon>
        <taxon>Ascomycota</taxon>
        <taxon>Pezizomycotina</taxon>
        <taxon>Dothideomycetes</taxon>
        <taxon>Pleosporomycetidae</taxon>
        <taxon>Pleosporales</taxon>
        <taxon>Massarineae</taxon>
        <taxon>Lentitheciaceae</taxon>
        <taxon>Lentithecium</taxon>
    </lineage>
</organism>
<feature type="compositionally biased region" description="Basic and acidic residues" evidence="1">
    <location>
        <begin position="96"/>
        <end position="124"/>
    </location>
</feature>
<feature type="compositionally biased region" description="Basic residues" evidence="1">
    <location>
        <begin position="40"/>
        <end position="52"/>
    </location>
</feature>
<evidence type="ECO:0000256" key="1">
    <source>
        <dbReference type="SAM" id="MobiDB-lite"/>
    </source>
</evidence>
<dbReference type="EMBL" id="MU005594">
    <property type="protein sequence ID" value="KAF2680750.1"/>
    <property type="molecule type" value="Genomic_DNA"/>
</dbReference>
<feature type="region of interest" description="Disordered" evidence="1">
    <location>
        <begin position="31"/>
        <end position="253"/>
    </location>
</feature>
<dbReference type="Proteomes" id="UP000799291">
    <property type="component" value="Unassembled WGS sequence"/>
</dbReference>
<gene>
    <name evidence="2" type="ORF">K458DRAFT_406916</name>
</gene>
<evidence type="ECO:0000313" key="2">
    <source>
        <dbReference type="EMBL" id="KAF2680750.1"/>
    </source>
</evidence>
<feature type="compositionally biased region" description="Polar residues" evidence="1">
    <location>
        <begin position="285"/>
        <end position="303"/>
    </location>
</feature>
<feature type="compositionally biased region" description="Basic and acidic residues" evidence="1">
    <location>
        <begin position="63"/>
        <end position="77"/>
    </location>
</feature>
<dbReference type="OrthoDB" id="10431526at2759"/>
<name>A0A6G1IRZ8_9PLEO</name>
<proteinExistence type="predicted"/>
<feature type="compositionally biased region" description="Acidic residues" evidence="1">
    <location>
        <begin position="79"/>
        <end position="88"/>
    </location>
</feature>
<accession>A0A6G1IRZ8</accession>
<keyword evidence="3" id="KW-1185">Reference proteome</keyword>
<evidence type="ECO:0000313" key="3">
    <source>
        <dbReference type="Proteomes" id="UP000799291"/>
    </source>
</evidence>
<feature type="compositionally biased region" description="Polar residues" evidence="1">
    <location>
        <begin position="210"/>
        <end position="241"/>
    </location>
</feature>
<feature type="compositionally biased region" description="Basic residues" evidence="1">
    <location>
        <begin position="182"/>
        <end position="198"/>
    </location>
</feature>
<sequence>MTDFLASIAKNGLRATVRILCYKGNTLVKRPSKQRPQYARIRRQTKNGRKSRPAVYELTSEAEGERGKAKTYRRVDGGEPLDDGEVEEYVTAKKSVVQDKRQRLRVKGKEKDNDKGSSHRREESSVELSQDDGCTGREHHTASKPHHHHLPASGQSSYGTRNRSQPIHARTAKTASAETRTKSKSTRSHYTRPRKHGYRGTYQPPREAHATSSPNKASSARQPQAYQPQELSIIAQTSQSKQTHHGSSRTDVSTNLAASTIRQVHFTAPHPANETPHAIPADTPGSPSSFKQPAMDEQSSQSFIFGPQGTALTHSPGAIPRSDGTAPPPIPTIDAQLEYVRGADGNVYAVDPRYDNLQAIEEEGGIGSVETTVAAGETNTPL</sequence>
<feature type="compositionally biased region" description="Polar residues" evidence="1">
    <location>
        <begin position="153"/>
        <end position="165"/>
    </location>
</feature>
<dbReference type="AlphaFoldDB" id="A0A6G1IRZ8"/>
<feature type="region of interest" description="Disordered" evidence="1">
    <location>
        <begin position="270"/>
        <end position="333"/>
    </location>
</feature>